<proteinExistence type="predicted"/>
<dbReference type="PANTHER" id="PTHR12247:SF89">
    <property type="entry name" value="STERILE ALPHA MOTIF DOMAIN-CONTAINING PROTEIN 7"/>
    <property type="match status" value="1"/>
</dbReference>
<evidence type="ECO:0000256" key="1">
    <source>
        <dbReference type="SAM" id="MobiDB-lite"/>
    </source>
</evidence>
<evidence type="ECO:0000259" key="3">
    <source>
        <dbReference type="PROSITE" id="PS50105"/>
    </source>
</evidence>
<organism evidence="4 5">
    <name type="scientific">Cairina moschata</name>
    <name type="common">Muscovy duck</name>
    <dbReference type="NCBI Taxonomy" id="8855"/>
    <lineage>
        <taxon>Eukaryota</taxon>
        <taxon>Metazoa</taxon>
        <taxon>Chordata</taxon>
        <taxon>Craniata</taxon>
        <taxon>Vertebrata</taxon>
        <taxon>Euteleostomi</taxon>
        <taxon>Archelosauria</taxon>
        <taxon>Archosauria</taxon>
        <taxon>Dinosauria</taxon>
        <taxon>Saurischia</taxon>
        <taxon>Theropoda</taxon>
        <taxon>Coelurosauria</taxon>
        <taxon>Aves</taxon>
        <taxon>Neognathae</taxon>
        <taxon>Galloanserae</taxon>
        <taxon>Anseriformes</taxon>
        <taxon>Anatidae</taxon>
        <taxon>Anatinae</taxon>
        <taxon>Cairina</taxon>
    </lineage>
</organism>
<dbReference type="GO" id="GO:0042393">
    <property type="term" value="F:histone binding"/>
    <property type="evidence" value="ECO:0007669"/>
    <property type="project" value="TreeGrafter"/>
</dbReference>
<sequence>METCLAAHIHIAVSRMMEIVLFLLDLTGLSDCRKSTTFANTELSICSIQKRREHHQTRLLQTSSSLALNTCRDGTPCIKPTVPYIVECLTPFFGPADSVLLTGKKTLLSPYSMTPRDHMRKMSMLGEQGALEEKHLYRLASGMAAGELRQRQEMLMRNQLMAVNPPLMGTGQQRMQAISSQFEPRLVDRDLLPSTEMMASADPRQIHIASHLGPTVPQHTNMPNILSNRVYPGPGYSFLQPESMETVARRQELVQKQNIARMEMEMSALFQQKEMEKAHRKGLLGLEAPFLYHGMPASPIAFRGRHRLPEGHLPSDLYVHRTTLDEIHGNTMLMAASPYPPVGALQRERGRRPGRRAGNPKTTDCGANGTKSQAEDKTADLASTAVDDEKEDKKEAEVETPNKHEQSKNQTEPSAVAKNCKEFEQDLRKNCAAHEISAESNSCSNTNEKESNSSCAAFDDKYMYPSAIPFSALPYGFPVPSNPLLTPGAHGLILNGEDISTIEDIRKWTVDDVYNFIGSLPGCSDYAQIFKDHAIDGETLPLLTEEHLLDTMGLKLGPALKIRSQVSRRLGNVLYMMNLPLSVPLPSAPGKPSDQPSDIASPLHCNSSGDALDSPCSQGPEASKTVEQIVSESRENPCDTAGSQADFQMITFQKS</sequence>
<dbReference type="GO" id="GO:0005634">
    <property type="term" value="C:nucleus"/>
    <property type="evidence" value="ECO:0007669"/>
    <property type="project" value="TreeGrafter"/>
</dbReference>
<dbReference type="Ensembl" id="ENSCMMT00000018913.1">
    <property type="protein sequence ID" value="ENSCMMP00000017199.1"/>
    <property type="gene ID" value="ENSCMMG00000010954.1"/>
</dbReference>
<keyword evidence="5" id="KW-1185">Reference proteome</keyword>
<feature type="signal peptide" evidence="2">
    <location>
        <begin position="1"/>
        <end position="32"/>
    </location>
</feature>
<feature type="compositionally biased region" description="Polar residues" evidence="1">
    <location>
        <begin position="594"/>
        <end position="609"/>
    </location>
</feature>
<dbReference type="SUPFAM" id="SSF47769">
    <property type="entry name" value="SAM/Pointed domain"/>
    <property type="match status" value="1"/>
</dbReference>
<name>A0A8C3C8U8_CAIMO</name>
<protein>
    <submittedName>
        <fullName evidence="4">Sterile alpha motif domain containing 7</fullName>
    </submittedName>
</protein>
<feature type="region of interest" description="Disordered" evidence="1">
    <location>
        <begin position="586"/>
        <end position="644"/>
    </location>
</feature>
<dbReference type="CDD" id="cd09579">
    <property type="entry name" value="SAM_Samd7_11"/>
    <property type="match status" value="1"/>
</dbReference>
<dbReference type="SMART" id="SM00454">
    <property type="entry name" value="SAM"/>
    <property type="match status" value="1"/>
</dbReference>
<reference evidence="4" key="3">
    <citation type="submission" date="2025-09" db="UniProtKB">
        <authorList>
            <consortium name="Ensembl"/>
        </authorList>
    </citation>
    <scope>IDENTIFICATION</scope>
</reference>
<dbReference type="Proteomes" id="UP000694556">
    <property type="component" value="Chromosome 9"/>
</dbReference>
<feature type="domain" description="SAM" evidence="3">
    <location>
        <begin position="508"/>
        <end position="554"/>
    </location>
</feature>
<feature type="chain" id="PRO_5034879939" evidence="2">
    <location>
        <begin position="33"/>
        <end position="655"/>
    </location>
</feature>
<evidence type="ECO:0000313" key="4">
    <source>
        <dbReference type="Ensembl" id="ENSCMMP00000017199.1"/>
    </source>
</evidence>
<dbReference type="PROSITE" id="PS50105">
    <property type="entry name" value="SAM_DOMAIN"/>
    <property type="match status" value="1"/>
</dbReference>
<feature type="compositionally biased region" description="Basic and acidic residues" evidence="1">
    <location>
        <begin position="391"/>
        <end position="407"/>
    </location>
</feature>
<accession>A0A8C3C8U8</accession>
<dbReference type="AlphaFoldDB" id="A0A8C3C8U8"/>
<reference evidence="4" key="2">
    <citation type="submission" date="2025-08" db="UniProtKB">
        <authorList>
            <consortium name="Ensembl"/>
        </authorList>
    </citation>
    <scope>IDENTIFICATION</scope>
</reference>
<dbReference type="InterPro" id="IPR050548">
    <property type="entry name" value="PcG_chromatin_remod_factors"/>
</dbReference>
<dbReference type="Pfam" id="PF00536">
    <property type="entry name" value="SAM_1"/>
    <property type="match status" value="1"/>
</dbReference>
<dbReference type="GO" id="GO:0045892">
    <property type="term" value="P:negative regulation of DNA-templated transcription"/>
    <property type="evidence" value="ECO:0007669"/>
    <property type="project" value="TreeGrafter"/>
</dbReference>
<dbReference type="InterPro" id="IPR013761">
    <property type="entry name" value="SAM/pointed_sf"/>
</dbReference>
<dbReference type="PANTHER" id="PTHR12247">
    <property type="entry name" value="POLYCOMB GROUP PROTEIN"/>
    <property type="match status" value="1"/>
</dbReference>
<evidence type="ECO:0000256" key="2">
    <source>
        <dbReference type="SAM" id="SignalP"/>
    </source>
</evidence>
<dbReference type="GO" id="GO:0003682">
    <property type="term" value="F:chromatin binding"/>
    <property type="evidence" value="ECO:0007669"/>
    <property type="project" value="TreeGrafter"/>
</dbReference>
<dbReference type="InterPro" id="IPR001660">
    <property type="entry name" value="SAM"/>
</dbReference>
<feature type="region of interest" description="Disordered" evidence="1">
    <location>
        <begin position="335"/>
        <end position="416"/>
    </location>
</feature>
<dbReference type="Gene3D" id="1.10.150.50">
    <property type="entry name" value="Transcription Factor, Ets-1"/>
    <property type="match status" value="1"/>
</dbReference>
<keyword evidence="2" id="KW-0732">Signal</keyword>
<reference evidence="4" key="1">
    <citation type="submission" date="2018-09" db="EMBL/GenBank/DDBJ databases">
        <title>Common duck and Muscovy duck high density SNP chip.</title>
        <authorList>
            <person name="Vignal A."/>
            <person name="Thebault N."/>
            <person name="Warren W.C."/>
        </authorList>
    </citation>
    <scope>NUCLEOTIDE SEQUENCE [LARGE SCALE GENOMIC DNA]</scope>
</reference>
<evidence type="ECO:0000313" key="5">
    <source>
        <dbReference type="Proteomes" id="UP000694556"/>
    </source>
</evidence>